<feature type="compositionally biased region" description="Polar residues" evidence="1">
    <location>
        <begin position="477"/>
        <end position="500"/>
    </location>
</feature>
<comment type="caution">
    <text evidence="2">The sequence shown here is derived from an EMBL/GenBank/DDBJ whole genome shotgun (WGS) entry which is preliminary data.</text>
</comment>
<organism evidence="2 3">
    <name type="scientific">Lentinula raphanica</name>
    <dbReference type="NCBI Taxonomy" id="153919"/>
    <lineage>
        <taxon>Eukaryota</taxon>
        <taxon>Fungi</taxon>
        <taxon>Dikarya</taxon>
        <taxon>Basidiomycota</taxon>
        <taxon>Agaricomycotina</taxon>
        <taxon>Agaricomycetes</taxon>
        <taxon>Agaricomycetidae</taxon>
        <taxon>Agaricales</taxon>
        <taxon>Marasmiineae</taxon>
        <taxon>Omphalotaceae</taxon>
        <taxon>Lentinula</taxon>
    </lineage>
</organism>
<feature type="compositionally biased region" description="Low complexity" evidence="1">
    <location>
        <begin position="27"/>
        <end position="40"/>
    </location>
</feature>
<feature type="compositionally biased region" description="Basic and acidic residues" evidence="1">
    <location>
        <begin position="723"/>
        <end position="736"/>
    </location>
</feature>
<proteinExistence type="predicted"/>
<feature type="compositionally biased region" description="Pro residues" evidence="1">
    <location>
        <begin position="511"/>
        <end position="520"/>
    </location>
</feature>
<gene>
    <name evidence="2" type="ORF">F5878DRAFT_708650</name>
</gene>
<dbReference type="Proteomes" id="UP001163846">
    <property type="component" value="Unassembled WGS sequence"/>
</dbReference>
<evidence type="ECO:0000256" key="1">
    <source>
        <dbReference type="SAM" id="MobiDB-lite"/>
    </source>
</evidence>
<keyword evidence="3" id="KW-1185">Reference proteome</keyword>
<evidence type="ECO:0000313" key="3">
    <source>
        <dbReference type="Proteomes" id="UP001163846"/>
    </source>
</evidence>
<dbReference type="AlphaFoldDB" id="A0AA38PDC7"/>
<feature type="region of interest" description="Disordered" evidence="1">
    <location>
        <begin position="324"/>
        <end position="563"/>
    </location>
</feature>
<evidence type="ECO:0000313" key="2">
    <source>
        <dbReference type="EMBL" id="KAJ3840641.1"/>
    </source>
</evidence>
<protein>
    <submittedName>
        <fullName evidence="2">Uncharacterized protein</fullName>
    </submittedName>
</protein>
<feature type="compositionally biased region" description="Basic and acidic residues" evidence="1">
    <location>
        <begin position="751"/>
        <end position="763"/>
    </location>
</feature>
<feature type="compositionally biased region" description="Acidic residues" evidence="1">
    <location>
        <begin position="774"/>
        <end position="786"/>
    </location>
</feature>
<reference evidence="2" key="1">
    <citation type="submission" date="2022-08" db="EMBL/GenBank/DDBJ databases">
        <authorList>
            <consortium name="DOE Joint Genome Institute"/>
            <person name="Min B."/>
            <person name="Riley R."/>
            <person name="Sierra-Patev S."/>
            <person name="Naranjo-Ortiz M."/>
            <person name="Looney B."/>
            <person name="Konkel Z."/>
            <person name="Slot J.C."/>
            <person name="Sakamoto Y."/>
            <person name="Steenwyk J.L."/>
            <person name="Rokas A."/>
            <person name="Carro J."/>
            <person name="Camarero S."/>
            <person name="Ferreira P."/>
            <person name="Molpeceres G."/>
            <person name="Ruiz-Duenas F.J."/>
            <person name="Serrano A."/>
            <person name="Henrissat B."/>
            <person name="Drula E."/>
            <person name="Hughes K.W."/>
            <person name="Mata J.L."/>
            <person name="Ishikawa N.K."/>
            <person name="Vargas-Isla R."/>
            <person name="Ushijima S."/>
            <person name="Smith C.A."/>
            <person name="Ahrendt S."/>
            <person name="Andreopoulos W."/>
            <person name="He G."/>
            <person name="Labutti K."/>
            <person name="Lipzen A."/>
            <person name="Ng V."/>
            <person name="Sandor L."/>
            <person name="Barry K."/>
            <person name="Martinez A.T."/>
            <person name="Xiao Y."/>
            <person name="Gibbons J.G."/>
            <person name="Terashima K."/>
            <person name="Hibbett D.S."/>
            <person name="Grigoriev I.V."/>
        </authorList>
    </citation>
    <scope>NUCLEOTIDE SEQUENCE</scope>
    <source>
        <strain evidence="2">TFB9207</strain>
    </source>
</reference>
<name>A0AA38PDC7_9AGAR</name>
<sequence>MTIILGWYPETNTDDACSVKQLPGVDQPSSHTSPSQSHLSNPVKVEERTPPPVSAPEPDEVPKTEETYGWKHPAELQYYTPADWSQTKIILHLIANAFSIPPRPPARSNTPFFIVTGANGQTTRLPIGYRIPLMFIARFQWLSLELVLTASSRETEWEEYKFSILHVSRLCSTLLKAAQDVARVNQDGLSKGMDRKWRCPTFDRALTRYRLRWFVSNPSQVEEFFTTFSEEEFKRDAIKFDWRRWALKGYRGFTLTDEEITNGLTAQRFVTGLKRVNDDWFWDTPAARVEGGIDAWSLRTLALSSSTPGSELPSTYSQLAVSENPTPISLPLTPPTTATVSGSSQPPHRPPPEPISNLSGNLPSSSSNSNSVSKSGRPVRSSHANDLPSESASAAVSPQKPNPRKRPGSPLDKEVRVISKRQQTLSKKSDSAAIEGKQSKDTPNEKKTGAHERRSSKTKVTNTGLGNLGGSNDMDIDQTTAASRSSGGTQLQQQPPNLNGTDIPAGQNTPPAAPPAPGPSSTPQQRPKFPQTTSIPSAGPSKPSSSSASSSSTSTRPALSSDDLTSPESIIHIIDTLFVSFADSLSRFSDEIRQAKVENVAETLANIKNAFMHSQPSEKFKDMIRDVVREEVRKAMQEEPVVSRLMNEIVDATQREMRDGVRVLVATLRTEVVENLNEVGARVERLVDQDDSLARQLAEIQQNAGRQSRDGNSVGPRHRRTSMRSEAKAMESDRLFSRFAHPLQHLLGEPEEMRNTSGDDGKGFDTGSTVMFDVDPEPDDDESITD</sequence>
<feature type="compositionally biased region" description="Basic and acidic residues" evidence="1">
    <location>
        <begin position="437"/>
        <end position="455"/>
    </location>
</feature>
<feature type="region of interest" description="Disordered" evidence="1">
    <location>
        <begin position="700"/>
        <end position="786"/>
    </location>
</feature>
<feature type="compositionally biased region" description="Low complexity" evidence="1">
    <location>
        <begin position="534"/>
        <end position="561"/>
    </location>
</feature>
<feature type="compositionally biased region" description="Low complexity" evidence="1">
    <location>
        <begin position="325"/>
        <end position="346"/>
    </location>
</feature>
<feature type="compositionally biased region" description="Low complexity" evidence="1">
    <location>
        <begin position="355"/>
        <end position="375"/>
    </location>
</feature>
<dbReference type="EMBL" id="MU806070">
    <property type="protein sequence ID" value="KAJ3840641.1"/>
    <property type="molecule type" value="Genomic_DNA"/>
</dbReference>
<feature type="compositionally biased region" description="Polar residues" evidence="1">
    <location>
        <begin position="382"/>
        <end position="396"/>
    </location>
</feature>
<accession>A0AA38PDC7</accession>
<feature type="region of interest" description="Disordered" evidence="1">
    <location>
        <begin position="13"/>
        <end position="65"/>
    </location>
</feature>